<keyword evidence="1" id="KW-0472">Membrane</keyword>
<sequence length="224" mass="26200">MAGNQMLGNLGTINKMVDFANKNSFKCDAACQQKAKSAGDAQNFSVKVNEYAALMDVTKNTNLLSLQKKYYDSLGSDNYDNMLNTKTQEMWRQKKAMLKQIMQNYKSDVTSQLDTLKTQDTYVNKHSMIVDEVLVDEKNRIQNKIIKRKSDKNINNRLSYYYEQKMSGIFLLNLILLRLYYSLIVILFIVTFFKQQYREPIVLVRLLIFFALPYLLMPKVKKYI</sequence>
<dbReference type="AlphaFoldDB" id="A0A6C0AKN7"/>
<name>A0A6C0AKN7_9ZZZZ</name>
<accession>A0A6C0AKN7</accession>
<keyword evidence="1" id="KW-1133">Transmembrane helix</keyword>
<protein>
    <submittedName>
        <fullName evidence="2">Uncharacterized protein</fullName>
    </submittedName>
</protein>
<reference evidence="2" key="1">
    <citation type="journal article" date="2020" name="Nature">
        <title>Giant virus diversity and host interactions through global metagenomics.</title>
        <authorList>
            <person name="Schulz F."/>
            <person name="Roux S."/>
            <person name="Paez-Espino D."/>
            <person name="Jungbluth S."/>
            <person name="Walsh D.A."/>
            <person name="Denef V.J."/>
            <person name="McMahon K.D."/>
            <person name="Konstantinidis K.T."/>
            <person name="Eloe-Fadrosh E.A."/>
            <person name="Kyrpides N.C."/>
            <person name="Woyke T."/>
        </authorList>
    </citation>
    <scope>NUCLEOTIDE SEQUENCE</scope>
    <source>
        <strain evidence="2">GVMAG-S-1039698-54</strain>
    </source>
</reference>
<organism evidence="2">
    <name type="scientific">viral metagenome</name>
    <dbReference type="NCBI Taxonomy" id="1070528"/>
    <lineage>
        <taxon>unclassified sequences</taxon>
        <taxon>metagenomes</taxon>
        <taxon>organismal metagenomes</taxon>
    </lineage>
</organism>
<evidence type="ECO:0000313" key="2">
    <source>
        <dbReference type="EMBL" id="QHS80302.1"/>
    </source>
</evidence>
<proteinExistence type="predicted"/>
<feature type="transmembrane region" description="Helical" evidence="1">
    <location>
        <begin position="169"/>
        <end position="193"/>
    </location>
</feature>
<keyword evidence="1" id="KW-0812">Transmembrane</keyword>
<feature type="transmembrane region" description="Helical" evidence="1">
    <location>
        <begin position="199"/>
        <end position="217"/>
    </location>
</feature>
<dbReference type="EMBL" id="MN740677">
    <property type="protein sequence ID" value="QHS80302.1"/>
    <property type="molecule type" value="Genomic_DNA"/>
</dbReference>
<evidence type="ECO:0000256" key="1">
    <source>
        <dbReference type="SAM" id="Phobius"/>
    </source>
</evidence>